<evidence type="ECO:0000259" key="8">
    <source>
        <dbReference type="PROSITE" id="PS50893"/>
    </source>
</evidence>
<dbReference type="InterPro" id="IPR003439">
    <property type="entry name" value="ABC_transporter-like_ATP-bd"/>
</dbReference>
<dbReference type="CDD" id="cd03262">
    <property type="entry name" value="ABC_HisP_GlnQ"/>
    <property type="match status" value="1"/>
</dbReference>
<keyword evidence="3" id="KW-0813">Transport</keyword>
<evidence type="ECO:0000256" key="3">
    <source>
        <dbReference type="ARBA" id="ARBA00022448"/>
    </source>
</evidence>
<dbReference type="EMBL" id="JACIEN010000005">
    <property type="protein sequence ID" value="MBB4018839.1"/>
    <property type="molecule type" value="Genomic_DNA"/>
</dbReference>
<dbReference type="SMART" id="SM00382">
    <property type="entry name" value="AAA"/>
    <property type="match status" value="1"/>
</dbReference>
<dbReference type="GO" id="GO:0005524">
    <property type="term" value="F:ATP binding"/>
    <property type="evidence" value="ECO:0007669"/>
    <property type="project" value="UniProtKB-KW"/>
</dbReference>
<dbReference type="RefSeq" id="WP_019401569.1">
    <property type="nucleotide sequence ID" value="NZ_JACIEN010000005.1"/>
</dbReference>
<evidence type="ECO:0000256" key="5">
    <source>
        <dbReference type="ARBA" id="ARBA00022741"/>
    </source>
</evidence>
<dbReference type="InterPro" id="IPR003593">
    <property type="entry name" value="AAA+_ATPase"/>
</dbReference>
<dbReference type="SUPFAM" id="SSF52540">
    <property type="entry name" value="P-loop containing nucleoside triphosphate hydrolases"/>
    <property type="match status" value="1"/>
</dbReference>
<dbReference type="PANTHER" id="PTHR43166">
    <property type="entry name" value="AMINO ACID IMPORT ATP-BINDING PROTEIN"/>
    <property type="match status" value="1"/>
</dbReference>
<dbReference type="GO" id="GO:0015424">
    <property type="term" value="F:ABC-type amino acid transporter activity"/>
    <property type="evidence" value="ECO:0007669"/>
    <property type="project" value="InterPro"/>
</dbReference>
<dbReference type="Proteomes" id="UP000577362">
    <property type="component" value="Unassembled WGS sequence"/>
</dbReference>
<keyword evidence="6 9" id="KW-0067">ATP-binding</keyword>
<dbReference type="PROSITE" id="PS00211">
    <property type="entry name" value="ABC_TRANSPORTER_1"/>
    <property type="match status" value="1"/>
</dbReference>
<dbReference type="GO" id="GO:0005886">
    <property type="term" value="C:plasma membrane"/>
    <property type="evidence" value="ECO:0007669"/>
    <property type="project" value="UniProtKB-SubCell"/>
</dbReference>
<dbReference type="InterPro" id="IPR027417">
    <property type="entry name" value="P-loop_NTPase"/>
</dbReference>
<comment type="caution">
    <text evidence="9">The sequence shown here is derived from an EMBL/GenBank/DDBJ whole genome shotgun (WGS) entry which is preliminary data.</text>
</comment>
<protein>
    <submittedName>
        <fullName evidence="9">Polar amino acid transport system ATP-binding protein</fullName>
    </submittedName>
</protein>
<evidence type="ECO:0000256" key="7">
    <source>
        <dbReference type="ARBA" id="ARBA00023136"/>
    </source>
</evidence>
<keyword evidence="7" id="KW-0472">Membrane</keyword>
<dbReference type="GO" id="GO:0016887">
    <property type="term" value="F:ATP hydrolysis activity"/>
    <property type="evidence" value="ECO:0007669"/>
    <property type="project" value="InterPro"/>
</dbReference>
<keyword evidence="4" id="KW-1003">Cell membrane</keyword>
<dbReference type="PANTHER" id="PTHR43166:SF35">
    <property type="entry name" value="L-CYSTINE IMPORT ATP-BINDING PROTEIN TCYN"/>
    <property type="match status" value="1"/>
</dbReference>
<evidence type="ECO:0000256" key="1">
    <source>
        <dbReference type="ARBA" id="ARBA00004202"/>
    </source>
</evidence>
<evidence type="ECO:0000256" key="4">
    <source>
        <dbReference type="ARBA" id="ARBA00022475"/>
    </source>
</evidence>
<feature type="domain" description="ABC transporter" evidence="8">
    <location>
        <begin position="13"/>
        <end position="253"/>
    </location>
</feature>
<dbReference type="InterPro" id="IPR030679">
    <property type="entry name" value="ABC_ATPase_HisP-typ"/>
</dbReference>
<evidence type="ECO:0000256" key="6">
    <source>
        <dbReference type="ARBA" id="ARBA00022840"/>
    </source>
</evidence>
<reference evidence="9 10" key="1">
    <citation type="submission" date="2020-08" db="EMBL/GenBank/DDBJ databases">
        <title>Genomic Encyclopedia of Type Strains, Phase IV (KMG-IV): sequencing the most valuable type-strain genomes for metagenomic binning, comparative biology and taxonomic classification.</title>
        <authorList>
            <person name="Goeker M."/>
        </authorList>
    </citation>
    <scope>NUCLEOTIDE SEQUENCE [LARGE SCALE GENOMIC DNA]</scope>
    <source>
        <strain evidence="9 10">DSM 103737</strain>
    </source>
</reference>
<evidence type="ECO:0000256" key="2">
    <source>
        <dbReference type="ARBA" id="ARBA00005417"/>
    </source>
</evidence>
<sequence length="258" mass="27708">MSVASPAAADTILEARGIAKSFGQLPVLKGIDLALTAGEVVSIIGPSGSGKSTFIRCMNMLERPDAGEIRFRGRRVGARFADHGAEIGQGTLRRHVGMVFQHFNLFPHRTVLQNVTEGPTVVLGQSQKEAEAVAMDYLAQVGLADKRDAWPAQLSGGQKQRVAIARALAMQPDALLLDEVTSALDPELVGEVLGVVRRLADQGMTMAIVTHEISFAAEVSDRVVFMEGGVIAAEGSPQEICREPRHERLKAFLARFNA</sequence>
<accession>A0A840C5W3</accession>
<keyword evidence="5" id="KW-0547">Nucleotide-binding</keyword>
<dbReference type="AlphaFoldDB" id="A0A840C5W3"/>
<dbReference type="PIRSF" id="PIRSF039085">
    <property type="entry name" value="ABC_ATPase_HisP"/>
    <property type="match status" value="1"/>
</dbReference>
<keyword evidence="10" id="KW-1185">Reference proteome</keyword>
<dbReference type="PROSITE" id="PS50893">
    <property type="entry name" value="ABC_TRANSPORTER_2"/>
    <property type="match status" value="1"/>
</dbReference>
<dbReference type="InterPro" id="IPR017871">
    <property type="entry name" value="ABC_transporter-like_CS"/>
</dbReference>
<name>A0A840C5W3_9HYPH</name>
<proteinExistence type="inferred from homology"/>
<comment type="similarity">
    <text evidence="2">Belongs to the ABC transporter superfamily.</text>
</comment>
<evidence type="ECO:0000313" key="10">
    <source>
        <dbReference type="Proteomes" id="UP000577362"/>
    </source>
</evidence>
<dbReference type="Gene3D" id="3.40.50.300">
    <property type="entry name" value="P-loop containing nucleotide triphosphate hydrolases"/>
    <property type="match status" value="1"/>
</dbReference>
<dbReference type="Pfam" id="PF00005">
    <property type="entry name" value="ABC_tran"/>
    <property type="match status" value="1"/>
</dbReference>
<comment type="subcellular location">
    <subcellularLocation>
        <location evidence="1">Cell membrane</location>
        <topology evidence="1">Peripheral membrane protein</topology>
    </subcellularLocation>
</comment>
<evidence type="ECO:0000313" key="9">
    <source>
        <dbReference type="EMBL" id="MBB4018839.1"/>
    </source>
</evidence>
<dbReference type="InterPro" id="IPR050086">
    <property type="entry name" value="MetN_ABC_transporter-like"/>
</dbReference>
<organism evidence="9 10">
    <name type="scientific">Chelatococcus caeni</name>
    <dbReference type="NCBI Taxonomy" id="1348468"/>
    <lineage>
        <taxon>Bacteria</taxon>
        <taxon>Pseudomonadati</taxon>
        <taxon>Pseudomonadota</taxon>
        <taxon>Alphaproteobacteria</taxon>
        <taxon>Hyphomicrobiales</taxon>
        <taxon>Chelatococcaceae</taxon>
        <taxon>Chelatococcus</taxon>
    </lineage>
</organism>
<gene>
    <name evidence="9" type="ORF">GGR16_003886</name>
</gene>